<evidence type="ECO:0000256" key="4">
    <source>
        <dbReference type="ARBA" id="ARBA00022692"/>
    </source>
</evidence>
<evidence type="ECO:0000256" key="7">
    <source>
        <dbReference type="ARBA" id="ARBA00023224"/>
    </source>
</evidence>
<keyword evidence="3" id="KW-0145">Chemotaxis</keyword>
<keyword evidence="5" id="KW-1133">Transmembrane helix</keyword>
<dbReference type="PROSITE" id="PS50111">
    <property type="entry name" value="CHEMOTAXIS_TRANSDUC_2"/>
    <property type="match status" value="1"/>
</dbReference>
<keyword evidence="7 9" id="KW-0807">Transducer</keyword>
<dbReference type="GO" id="GO:0007165">
    <property type="term" value="P:signal transduction"/>
    <property type="evidence" value="ECO:0007669"/>
    <property type="project" value="UniProtKB-KW"/>
</dbReference>
<proteinExistence type="inferred from homology"/>
<dbReference type="Pfam" id="PF00015">
    <property type="entry name" value="MCPsignal"/>
    <property type="match status" value="1"/>
</dbReference>
<sequence>MAICLLIALIPALLGALLIERSASRALQEQVFGHLTSVREIKLTQIAEYLARQKEMLRVLSDTLSDLSEDGSDWQHHHDLLDGYVKQLHFYDLFVIDETGRVVYTVAREPDYGTDLVNGPYRESGLAELFRKVTGSGAFAMVDFAPYAPSKDEPAAFIGQPLRLADGRTLVLALQLSIDAINRIMQTREGMGQTGESYLVGPDGRMRSDSLLDPEQHSIRASFAGTLEQNGVMTEAVRGSQSGEKATRLILDYRGNRVLSAYAPLHFEGISWSLVAEQDESEALAPVQSLQHLLWGILAGASLLSLGISLWVARSVTNPLGGEPEQMLSLTRAIASGDLTGKLEASRDESVCGALGVMQHSLRELIGSISRASTLIAQKAEETSTVSSQSTGAITAQSREIEVLASTMDEMAASAAEISQHAQAAASDVQQIEESLREMGQSVAVTRTRVEEAETAAVEANASMTQLERDAGAISGVLGIITGIADQTNMLALNAAIEAARAGEQGRGFAVVAGEVKTLAEQVQSSIRDIEHLVTSLNGSAGKVLGGIRHSVELSHLTLEGTAGLQGALGRVADAVSEINGHALHTATAAEQQASAAEEIARAINGIGVVAEQSREGARQTAAASQALVELSCELEGLTRRFRLDGLVSQAG</sequence>
<dbReference type="InterPro" id="IPR033479">
    <property type="entry name" value="dCache_1"/>
</dbReference>
<evidence type="ECO:0000256" key="9">
    <source>
        <dbReference type="PROSITE-ProRule" id="PRU00284"/>
    </source>
</evidence>
<evidence type="ECO:0000259" key="10">
    <source>
        <dbReference type="PROSITE" id="PS50111"/>
    </source>
</evidence>
<dbReference type="PANTHER" id="PTHR32089">
    <property type="entry name" value="METHYL-ACCEPTING CHEMOTAXIS PROTEIN MCPB"/>
    <property type="match status" value="1"/>
</dbReference>
<keyword evidence="4" id="KW-0812">Transmembrane</keyword>
<comment type="similarity">
    <text evidence="8">Belongs to the methyl-accepting chemotaxis (MCP) protein family.</text>
</comment>
<reference evidence="12" key="1">
    <citation type="submission" date="2015-10" db="EMBL/GenBank/DDBJ databases">
        <title>Complete Genome Sequence of Aeromonas schubertii strain WL1483.</title>
        <authorList>
            <person name="Liu L."/>
        </authorList>
    </citation>
    <scope>NUCLEOTIDE SEQUENCE [LARGE SCALE GENOMIC DNA]</scope>
    <source>
        <strain evidence="12">WL1483</strain>
    </source>
</reference>
<keyword evidence="2" id="KW-1003">Cell membrane</keyword>
<dbReference type="InterPro" id="IPR004089">
    <property type="entry name" value="MCPsignal_dom"/>
</dbReference>
<dbReference type="Pfam" id="PF02743">
    <property type="entry name" value="dCache_1"/>
    <property type="match status" value="1"/>
</dbReference>
<keyword evidence="6" id="KW-0472">Membrane</keyword>
<dbReference type="KEGG" id="asr:WL1483_1925"/>
<feature type="domain" description="Methyl-accepting transducer" evidence="10">
    <location>
        <begin position="372"/>
        <end position="608"/>
    </location>
</feature>
<protein>
    <recommendedName>
        <fullName evidence="10">Methyl-accepting transducer domain-containing protein</fullName>
    </recommendedName>
</protein>
<evidence type="ECO:0000256" key="6">
    <source>
        <dbReference type="ARBA" id="ARBA00023136"/>
    </source>
</evidence>
<dbReference type="PANTHER" id="PTHR32089:SF70">
    <property type="entry name" value="ENERGY TAXIS MODULATING METHYL ACCEPTING SENSORY TRANSDUCER"/>
    <property type="match status" value="1"/>
</dbReference>
<organism evidence="11 12">
    <name type="scientific">Aeromonas schubertii</name>
    <dbReference type="NCBI Taxonomy" id="652"/>
    <lineage>
        <taxon>Bacteria</taxon>
        <taxon>Pseudomonadati</taxon>
        <taxon>Pseudomonadota</taxon>
        <taxon>Gammaproteobacteria</taxon>
        <taxon>Aeromonadales</taxon>
        <taxon>Aeromonadaceae</taxon>
        <taxon>Aeromonas</taxon>
    </lineage>
</organism>
<accession>A0A0S2SI47</accession>
<dbReference type="PATRIC" id="fig|652.5.peg.3921"/>
<evidence type="ECO:0000313" key="12">
    <source>
        <dbReference type="Proteomes" id="UP000058114"/>
    </source>
</evidence>
<evidence type="ECO:0000256" key="5">
    <source>
        <dbReference type="ARBA" id="ARBA00022989"/>
    </source>
</evidence>
<evidence type="ECO:0000256" key="8">
    <source>
        <dbReference type="ARBA" id="ARBA00029447"/>
    </source>
</evidence>
<evidence type="ECO:0000256" key="1">
    <source>
        <dbReference type="ARBA" id="ARBA00004651"/>
    </source>
</evidence>
<dbReference type="Gene3D" id="1.10.287.950">
    <property type="entry name" value="Methyl-accepting chemotaxis protein"/>
    <property type="match status" value="1"/>
</dbReference>
<dbReference type="Proteomes" id="UP000058114">
    <property type="component" value="Chromosome"/>
</dbReference>
<comment type="subcellular location">
    <subcellularLocation>
        <location evidence="1">Cell membrane</location>
        <topology evidence="1">Multi-pass membrane protein</topology>
    </subcellularLocation>
</comment>
<name>A0A0S2SI47_9GAMM</name>
<dbReference type="EMBL" id="CP013067">
    <property type="protein sequence ID" value="ALP41344.1"/>
    <property type="molecule type" value="Genomic_DNA"/>
</dbReference>
<dbReference type="CDD" id="cd18773">
    <property type="entry name" value="PDC1_HK_sensor"/>
    <property type="match status" value="1"/>
</dbReference>
<dbReference type="GO" id="GO:0005886">
    <property type="term" value="C:plasma membrane"/>
    <property type="evidence" value="ECO:0007669"/>
    <property type="project" value="UniProtKB-SubCell"/>
</dbReference>
<dbReference type="SMART" id="SM00283">
    <property type="entry name" value="MA"/>
    <property type="match status" value="1"/>
</dbReference>
<evidence type="ECO:0000313" key="11">
    <source>
        <dbReference type="EMBL" id="ALP41344.1"/>
    </source>
</evidence>
<dbReference type="GO" id="GO:0006935">
    <property type="term" value="P:chemotaxis"/>
    <property type="evidence" value="ECO:0007669"/>
    <property type="project" value="UniProtKB-KW"/>
</dbReference>
<dbReference type="SUPFAM" id="SSF58104">
    <property type="entry name" value="Methyl-accepting chemotaxis protein (MCP) signaling domain"/>
    <property type="match status" value="1"/>
</dbReference>
<evidence type="ECO:0000256" key="2">
    <source>
        <dbReference type="ARBA" id="ARBA00022475"/>
    </source>
</evidence>
<reference evidence="11 12" key="2">
    <citation type="journal article" date="2016" name="Genome Announc.">
        <title>Complete Genome Sequence of the Highly Virulent Aeromonas schubertii Strain WL1483, Isolated from Diseased Snakehead Fish (Channa argus) in China.</title>
        <authorList>
            <person name="Liu L."/>
            <person name="Li N."/>
            <person name="Zhang D."/>
            <person name="Fu X."/>
            <person name="Shi C."/>
            <person name="Lin Q."/>
            <person name="Hao G."/>
        </authorList>
    </citation>
    <scope>NUCLEOTIDE SEQUENCE [LARGE SCALE GENOMIC DNA]</scope>
    <source>
        <strain evidence="11 12">WL1483</strain>
    </source>
</reference>
<dbReference type="AlphaFoldDB" id="A0A0S2SI47"/>
<gene>
    <name evidence="11" type="ORF">WL1483_1925</name>
</gene>
<evidence type="ECO:0000256" key="3">
    <source>
        <dbReference type="ARBA" id="ARBA00022500"/>
    </source>
</evidence>
<dbReference type="Gene3D" id="3.30.450.20">
    <property type="entry name" value="PAS domain"/>
    <property type="match status" value="1"/>
</dbReference>
<dbReference type="FunFam" id="1.10.287.950:FF:000001">
    <property type="entry name" value="Methyl-accepting chemotaxis sensory transducer"/>
    <property type="match status" value="1"/>
</dbReference>